<name>A0ABM7GYX5_CUTAC</name>
<evidence type="ECO:0000313" key="2">
    <source>
        <dbReference type="EMBL" id="BBK84529.1"/>
    </source>
</evidence>
<accession>A0ABM7GYX5</accession>
<evidence type="ECO:0008006" key="4">
    <source>
        <dbReference type="Google" id="ProtNLM"/>
    </source>
</evidence>
<organism evidence="2 3">
    <name type="scientific">Cutibacterium acnes subsp. acnes</name>
    <dbReference type="NCBI Taxonomy" id="1734925"/>
    <lineage>
        <taxon>Bacteria</taxon>
        <taxon>Bacillati</taxon>
        <taxon>Actinomycetota</taxon>
        <taxon>Actinomycetes</taxon>
        <taxon>Propionibacteriales</taxon>
        <taxon>Propionibacteriaceae</taxon>
        <taxon>Cutibacterium</taxon>
    </lineage>
</organism>
<evidence type="ECO:0000256" key="1">
    <source>
        <dbReference type="SAM" id="Phobius"/>
    </source>
</evidence>
<feature type="transmembrane region" description="Helical" evidence="1">
    <location>
        <begin position="12"/>
        <end position="31"/>
    </location>
</feature>
<dbReference type="Proteomes" id="UP000318594">
    <property type="component" value="Chromosome"/>
</dbReference>
<reference evidence="2 3" key="1">
    <citation type="submission" date="2019-06" db="EMBL/GenBank/DDBJ databases">
        <title>Complete genome sequence of Cutibacterium acnes subsp. acnes NBRC 107605.</title>
        <authorList>
            <person name="Miura T."/>
            <person name="Furukawa M."/>
            <person name="Shimamura M."/>
            <person name="Ohyama Y."/>
            <person name="Yamazoe A."/>
            <person name="Kawasaki H."/>
        </authorList>
    </citation>
    <scope>NUCLEOTIDE SEQUENCE [LARGE SCALE GENOMIC DNA]</scope>
    <source>
        <strain evidence="2 3">NBRC 107605</strain>
    </source>
</reference>
<keyword evidence="1" id="KW-0472">Membrane</keyword>
<evidence type="ECO:0000313" key="3">
    <source>
        <dbReference type="Proteomes" id="UP000318594"/>
    </source>
</evidence>
<gene>
    <name evidence="2" type="ORF">CacPP4_11440</name>
</gene>
<proteinExistence type="predicted"/>
<keyword evidence="1" id="KW-1133">Transmembrane helix</keyword>
<keyword evidence="3" id="KW-1185">Reference proteome</keyword>
<keyword evidence="1" id="KW-0812">Transmembrane</keyword>
<dbReference type="EMBL" id="AP019723">
    <property type="protein sequence ID" value="BBK84529.1"/>
    <property type="molecule type" value="Genomic_DNA"/>
</dbReference>
<sequence>MTVSDPLVLRWITGWVVAIFVGVADVALAGVGSTVDRDGMEEAFDALDEAAGRGTPVSSGGGVVAHPLAIIPVIKATIAHPRRGSTI</sequence>
<protein>
    <recommendedName>
        <fullName evidence="4">Secreted protein</fullName>
    </recommendedName>
</protein>